<evidence type="ECO:0000259" key="2">
    <source>
        <dbReference type="Pfam" id="PF07853"/>
    </source>
</evidence>
<sequence>MEEETKMKKNSFQELGWALGLMLLPVLYAIWVYQKLPENLAIHFDLSGKGNAFLPKFLIVSAFPIVMMLLEVMIYWTTIAKDILNRTFKHLIRWIFPFTFVSLYLATIYRGLNESFDVRKIATMLVALVFIIVGNYLPKKIQDDREPMNRKWAHLLVLLGFLIFIMAVFCL</sequence>
<dbReference type="EMBL" id="CDMW01000001">
    <property type="protein sequence ID" value="CEL89918.1"/>
    <property type="molecule type" value="Genomic_DNA"/>
</dbReference>
<organism evidence="3 4">
    <name type="scientific">Streptococcus sanguinis</name>
    <dbReference type="NCBI Taxonomy" id="1305"/>
    <lineage>
        <taxon>Bacteria</taxon>
        <taxon>Bacillati</taxon>
        <taxon>Bacillota</taxon>
        <taxon>Bacilli</taxon>
        <taxon>Lactobacillales</taxon>
        <taxon>Streptococcaceae</taxon>
        <taxon>Streptococcus</taxon>
    </lineage>
</organism>
<protein>
    <recommendedName>
        <fullName evidence="2">DUF1648 domain-containing protein</fullName>
    </recommendedName>
</protein>
<evidence type="ECO:0000256" key="1">
    <source>
        <dbReference type="SAM" id="Phobius"/>
    </source>
</evidence>
<dbReference type="InterPro" id="IPR012867">
    <property type="entry name" value="DUF1648"/>
</dbReference>
<feature type="transmembrane region" description="Helical" evidence="1">
    <location>
        <begin position="91"/>
        <end position="109"/>
    </location>
</feature>
<dbReference type="Pfam" id="PF07853">
    <property type="entry name" value="DUF1648"/>
    <property type="match status" value="1"/>
</dbReference>
<reference evidence="3 4" key="1">
    <citation type="submission" date="2015-01" db="EMBL/GenBank/DDBJ databases">
        <authorList>
            <person name="Pelicic Vladimir"/>
        </authorList>
    </citation>
    <scope>NUCLEOTIDE SEQUENCE [LARGE SCALE GENOMIC DNA]</scope>
    <source>
        <strain evidence="3 4">2908</strain>
    </source>
</reference>
<name>A0A0B7GMD6_STRSA</name>
<dbReference type="Proteomes" id="UP000183504">
    <property type="component" value="Unassembled WGS sequence"/>
</dbReference>
<accession>A0A0B7GMD6</accession>
<evidence type="ECO:0000313" key="4">
    <source>
        <dbReference type="Proteomes" id="UP000183504"/>
    </source>
</evidence>
<keyword evidence="1" id="KW-0472">Membrane</keyword>
<evidence type="ECO:0000313" key="3">
    <source>
        <dbReference type="EMBL" id="CEL89918.1"/>
    </source>
</evidence>
<dbReference type="AlphaFoldDB" id="A0A0B7GMD6"/>
<keyword evidence="1" id="KW-0812">Transmembrane</keyword>
<feature type="transmembrane region" description="Helical" evidence="1">
    <location>
        <begin position="15"/>
        <end position="33"/>
    </location>
</feature>
<keyword evidence="1" id="KW-1133">Transmembrane helix</keyword>
<feature type="transmembrane region" description="Helical" evidence="1">
    <location>
        <begin position="150"/>
        <end position="169"/>
    </location>
</feature>
<proteinExistence type="predicted"/>
<feature type="transmembrane region" description="Helical" evidence="1">
    <location>
        <begin position="121"/>
        <end position="138"/>
    </location>
</feature>
<gene>
    <name evidence="3" type="ORF">SSV_0611</name>
</gene>
<feature type="transmembrane region" description="Helical" evidence="1">
    <location>
        <begin position="53"/>
        <end position="79"/>
    </location>
</feature>
<feature type="domain" description="DUF1648" evidence="2">
    <location>
        <begin position="21"/>
        <end position="68"/>
    </location>
</feature>